<evidence type="ECO:0000259" key="1">
    <source>
        <dbReference type="Pfam" id="PF00199"/>
    </source>
</evidence>
<dbReference type="GO" id="GO:0005777">
    <property type="term" value="C:peroxisome"/>
    <property type="evidence" value="ECO:0007669"/>
    <property type="project" value="TreeGrafter"/>
</dbReference>
<protein>
    <submittedName>
        <fullName evidence="2">Catalase</fullName>
    </submittedName>
</protein>
<name>A0A9Q8PBA1_PASFU</name>
<dbReference type="EMBL" id="CP090168">
    <property type="protein sequence ID" value="UJO19288.1"/>
    <property type="molecule type" value="Genomic_DNA"/>
</dbReference>
<dbReference type="InterPro" id="IPR018028">
    <property type="entry name" value="Catalase"/>
</dbReference>
<evidence type="ECO:0000313" key="2">
    <source>
        <dbReference type="EMBL" id="UJO19288.1"/>
    </source>
</evidence>
<dbReference type="PANTHER" id="PTHR11465">
    <property type="entry name" value="CATALASE"/>
    <property type="match status" value="1"/>
</dbReference>
<dbReference type="GO" id="GO:0042744">
    <property type="term" value="P:hydrogen peroxide catabolic process"/>
    <property type="evidence" value="ECO:0007669"/>
    <property type="project" value="TreeGrafter"/>
</dbReference>
<proteinExistence type="predicted"/>
<dbReference type="GO" id="GO:0005739">
    <property type="term" value="C:mitochondrion"/>
    <property type="evidence" value="ECO:0007669"/>
    <property type="project" value="TreeGrafter"/>
</dbReference>
<dbReference type="InterPro" id="IPR011614">
    <property type="entry name" value="Catalase_core"/>
</dbReference>
<dbReference type="Gene3D" id="2.40.180.10">
    <property type="entry name" value="Catalase core domain"/>
    <property type="match status" value="1"/>
</dbReference>
<gene>
    <name evidence="2" type="ORF">CLAFUR5_06735</name>
</gene>
<feature type="domain" description="Catalase core" evidence="1">
    <location>
        <begin position="16"/>
        <end position="94"/>
    </location>
</feature>
<reference evidence="2" key="2">
    <citation type="journal article" date="2022" name="Microb. Genom.">
        <title>A chromosome-scale genome assembly of the tomato pathogen Cladosporium fulvum reveals a compartmentalized genome architecture and the presence of a dispensable chromosome.</title>
        <authorList>
            <person name="Zaccaron A.Z."/>
            <person name="Chen L.H."/>
            <person name="Samaras A."/>
            <person name="Stergiopoulos I."/>
        </authorList>
    </citation>
    <scope>NUCLEOTIDE SEQUENCE</scope>
    <source>
        <strain evidence="2">Race5_Kim</strain>
    </source>
</reference>
<dbReference type="PANTHER" id="PTHR11465:SF26">
    <property type="entry name" value="CATALASE 2"/>
    <property type="match status" value="1"/>
</dbReference>
<keyword evidence="3" id="KW-1185">Reference proteome</keyword>
<dbReference type="GeneID" id="71986613"/>
<accession>A0A9Q8PBA1</accession>
<organism evidence="2 3">
    <name type="scientific">Passalora fulva</name>
    <name type="common">Tomato leaf mold</name>
    <name type="synonym">Cladosporium fulvum</name>
    <dbReference type="NCBI Taxonomy" id="5499"/>
    <lineage>
        <taxon>Eukaryota</taxon>
        <taxon>Fungi</taxon>
        <taxon>Dikarya</taxon>
        <taxon>Ascomycota</taxon>
        <taxon>Pezizomycotina</taxon>
        <taxon>Dothideomycetes</taxon>
        <taxon>Dothideomycetidae</taxon>
        <taxon>Mycosphaerellales</taxon>
        <taxon>Mycosphaerellaceae</taxon>
        <taxon>Fulvia</taxon>
    </lineage>
</organism>
<dbReference type="PROSITE" id="PS51402">
    <property type="entry name" value="CATALASE_3"/>
    <property type="match status" value="1"/>
</dbReference>
<dbReference type="GO" id="GO:0004096">
    <property type="term" value="F:catalase activity"/>
    <property type="evidence" value="ECO:0007669"/>
    <property type="project" value="InterPro"/>
</dbReference>
<dbReference type="InterPro" id="IPR020835">
    <property type="entry name" value="Catalase_sf"/>
</dbReference>
<dbReference type="AlphaFoldDB" id="A0A9Q8PBA1"/>
<dbReference type="KEGG" id="ffu:CLAFUR5_06735"/>
<dbReference type="RefSeq" id="XP_047763654.1">
    <property type="nucleotide sequence ID" value="XM_047905883.1"/>
</dbReference>
<dbReference type="Pfam" id="PF00199">
    <property type="entry name" value="Catalase"/>
    <property type="match status" value="1"/>
</dbReference>
<sequence length="190" mass="21229">MQIHGGSSPFSAKRLNPDNYFQAIEQAAFSPFNMVTGIGPSADIMLQAHRVGPNYQQRPCNAARPKLYSPYQRDGPGTIKGNYGGDPNYVRSAFRPIKQIHSTDVSFNEWHVKVQAFSSQVTDDDFTQPKELSKLFKRDGVDEELVHNLGVHISGAVKPVQDKAVEVWRMRNLAIMNIMRFTTPALRGPG</sequence>
<dbReference type="Proteomes" id="UP000756132">
    <property type="component" value="Chromosome 6"/>
</dbReference>
<dbReference type="GO" id="GO:0042542">
    <property type="term" value="P:response to hydrogen peroxide"/>
    <property type="evidence" value="ECO:0007669"/>
    <property type="project" value="TreeGrafter"/>
</dbReference>
<evidence type="ECO:0000313" key="3">
    <source>
        <dbReference type="Proteomes" id="UP000756132"/>
    </source>
</evidence>
<dbReference type="SUPFAM" id="SSF56634">
    <property type="entry name" value="Heme-dependent catalase-like"/>
    <property type="match status" value="1"/>
</dbReference>
<dbReference type="OrthoDB" id="6880011at2759"/>
<reference evidence="2" key="1">
    <citation type="submission" date="2021-12" db="EMBL/GenBank/DDBJ databases">
        <authorList>
            <person name="Zaccaron A."/>
            <person name="Stergiopoulos I."/>
        </authorList>
    </citation>
    <scope>NUCLEOTIDE SEQUENCE</scope>
    <source>
        <strain evidence="2">Race5_Kim</strain>
    </source>
</reference>
<dbReference type="GO" id="GO:0020037">
    <property type="term" value="F:heme binding"/>
    <property type="evidence" value="ECO:0007669"/>
    <property type="project" value="InterPro"/>
</dbReference>